<dbReference type="InParanoid" id="A0A3Q3FW57"/>
<dbReference type="SMART" id="SM01329">
    <property type="entry name" value="Iso_dh"/>
    <property type="match status" value="1"/>
</dbReference>
<keyword evidence="14" id="KW-0732">Signal</keyword>
<dbReference type="GO" id="GO:0006739">
    <property type="term" value="P:NADP+ metabolic process"/>
    <property type="evidence" value="ECO:0007669"/>
    <property type="project" value="TreeGrafter"/>
</dbReference>
<accession>A0A3Q3FW57</accession>
<evidence type="ECO:0000256" key="7">
    <source>
        <dbReference type="ARBA" id="ARBA00022723"/>
    </source>
</evidence>
<dbReference type="InterPro" id="IPR004790">
    <property type="entry name" value="Isocitrate_DH_NADP"/>
</dbReference>
<reference evidence="16" key="2">
    <citation type="submission" date="2025-09" db="UniProtKB">
        <authorList>
            <consortium name="Ensembl"/>
        </authorList>
    </citation>
    <scope>IDENTIFICATION</scope>
</reference>
<evidence type="ECO:0000256" key="6">
    <source>
        <dbReference type="ARBA" id="ARBA00022532"/>
    </source>
</evidence>
<evidence type="ECO:0000256" key="8">
    <source>
        <dbReference type="ARBA" id="ARBA00022842"/>
    </source>
</evidence>
<protein>
    <recommendedName>
        <fullName evidence="4">isocitrate dehydrogenase (NADP(+))</fullName>
        <ecNumber evidence="4">1.1.1.42</ecNumber>
    </recommendedName>
    <alternativeName>
        <fullName evidence="12">NADP(+)-specific ICDH</fullName>
    </alternativeName>
    <alternativeName>
        <fullName evidence="13">Oxalosuccinate decarboxylase</fullName>
    </alternativeName>
</protein>
<dbReference type="STRING" id="56723.ENSLBEP00000024886"/>
<dbReference type="GO" id="GO:0004450">
    <property type="term" value="F:isocitrate dehydrogenase (NADP+) activity"/>
    <property type="evidence" value="ECO:0007669"/>
    <property type="project" value="UniProtKB-EC"/>
</dbReference>
<dbReference type="PANTHER" id="PTHR11822">
    <property type="entry name" value="NADP-SPECIFIC ISOCITRATE DEHYDROGENASE"/>
    <property type="match status" value="1"/>
</dbReference>
<sequence>MALSKSWALYLSFLHRLVCVCVCARREYRAQFEAKGIWYEHRFIWACKNYDGDVQSDSVAQGYGSLGMMTSVLICPDGRTVESEAAHGTVTRHYRQHQQGKETSTNPIASIFAWTRGLLHRAKLDSNTELRVFAEALEAVCIETIEAGFMTKDLAICIKGLVTRADYLNTFEFIDKLAENLKMKLANQPKL</sequence>
<evidence type="ECO:0000256" key="13">
    <source>
        <dbReference type="ARBA" id="ARBA00031098"/>
    </source>
</evidence>
<feature type="signal peptide" evidence="14">
    <location>
        <begin position="1"/>
        <end position="23"/>
    </location>
</feature>
<dbReference type="GO" id="GO:0005829">
    <property type="term" value="C:cytosol"/>
    <property type="evidence" value="ECO:0007669"/>
    <property type="project" value="TreeGrafter"/>
</dbReference>
<dbReference type="PANTHER" id="PTHR11822:SF21">
    <property type="entry name" value="ISOCITRATE DEHYDROGENASE [NADP], MITOCHONDRIAL"/>
    <property type="match status" value="1"/>
</dbReference>
<keyword evidence="10" id="KW-0560">Oxidoreductase</keyword>
<evidence type="ECO:0000256" key="1">
    <source>
        <dbReference type="ARBA" id="ARBA00001936"/>
    </source>
</evidence>
<feature type="chain" id="PRO_5018752161" description="isocitrate dehydrogenase (NADP(+))" evidence="14">
    <location>
        <begin position="24"/>
        <end position="191"/>
    </location>
</feature>
<evidence type="ECO:0000256" key="4">
    <source>
        <dbReference type="ARBA" id="ARBA00013013"/>
    </source>
</evidence>
<dbReference type="AlphaFoldDB" id="A0A3Q3FW57"/>
<keyword evidence="7" id="KW-0479">Metal-binding</keyword>
<dbReference type="GO" id="GO:0006097">
    <property type="term" value="P:glyoxylate cycle"/>
    <property type="evidence" value="ECO:0007669"/>
    <property type="project" value="UniProtKB-KW"/>
</dbReference>
<dbReference type="Gene3D" id="3.40.718.10">
    <property type="entry name" value="Isopropylmalate Dehydrogenase"/>
    <property type="match status" value="1"/>
</dbReference>
<evidence type="ECO:0000313" key="16">
    <source>
        <dbReference type="Ensembl" id="ENSLBEP00000024886.1"/>
    </source>
</evidence>
<evidence type="ECO:0000256" key="2">
    <source>
        <dbReference type="ARBA" id="ARBA00001946"/>
    </source>
</evidence>
<dbReference type="GO" id="GO:0005739">
    <property type="term" value="C:mitochondrion"/>
    <property type="evidence" value="ECO:0007669"/>
    <property type="project" value="TreeGrafter"/>
</dbReference>
<dbReference type="Ensembl" id="ENSLBET00000026150.1">
    <property type="protein sequence ID" value="ENSLBEP00000024886.1"/>
    <property type="gene ID" value="ENSLBEG00000019003.1"/>
</dbReference>
<dbReference type="GO" id="GO:0051287">
    <property type="term" value="F:NAD binding"/>
    <property type="evidence" value="ECO:0007669"/>
    <property type="project" value="InterPro"/>
</dbReference>
<dbReference type="SUPFAM" id="SSF53659">
    <property type="entry name" value="Isocitrate/Isopropylmalate dehydrogenase-like"/>
    <property type="match status" value="1"/>
</dbReference>
<dbReference type="GeneTree" id="ENSGT00390000012547"/>
<comment type="similarity">
    <text evidence="3">Belongs to the isocitrate and isopropylmalate dehydrogenases family.</text>
</comment>
<dbReference type="PROSITE" id="PS00470">
    <property type="entry name" value="IDH_IMDH"/>
    <property type="match status" value="1"/>
</dbReference>
<evidence type="ECO:0000256" key="5">
    <source>
        <dbReference type="ARBA" id="ARBA00022435"/>
    </source>
</evidence>
<evidence type="ECO:0000256" key="12">
    <source>
        <dbReference type="ARBA" id="ARBA00029990"/>
    </source>
</evidence>
<evidence type="ECO:0000256" key="9">
    <source>
        <dbReference type="ARBA" id="ARBA00022857"/>
    </source>
</evidence>
<reference evidence="16" key="1">
    <citation type="submission" date="2025-08" db="UniProtKB">
        <authorList>
            <consortium name="Ensembl"/>
        </authorList>
    </citation>
    <scope>IDENTIFICATION</scope>
</reference>
<proteinExistence type="inferred from homology"/>
<keyword evidence="9" id="KW-0521">NADP</keyword>
<name>A0A3Q3FW57_9LABR</name>
<dbReference type="GO" id="GO:0000287">
    <property type="term" value="F:magnesium ion binding"/>
    <property type="evidence" value="ECO:0007669"/>
    <property type="project" value="InterPro"/>
</dbReference>
<keyword evidence="17" id="KW-1185">Reference proteome</keyword>
<dbReference type="EC" id="1.1.1.42" evidence="4"/>
<comment type="cofactor">
    <cofactor evidence="2">
        <name>Mg(2+)</name>
        <dbReference type="ChEBI" id="CHEBI:18420"/>
    </cofactor>
</comment>
<keyword evidence="6" id="KW-0816">Tricarboxylic acid cycle</keyword>
<keyword evidence="5" id="KW-0329">Glyoxylate bypass</keyword>
<evidence type="ECO:0000256" key="10">
    <source>
        <dbReference type="ARBA" id="ARBA00023002"/>
    </source>
</evidence>
<dbReference type="InterPro" id="IPR024084">
    <property type="entry name" value="IsoPropMal-DH-like_dom"/>
</dbReference>
<comment type="cofactor">
    <cofactor evidence="1">
        <name>Mn(2+)</name>
        <dbReference type="ChEBI" id="CHEBI:29035"/>
    </cofactor>
</comment>
<feature type="domain" description="Isopropylmalate dehydrogenase-like" evidence="15">
    <location>
        <begin position="2"/>
        <end position="177"/>
    </location>
</feature>
<evidence type="ECO:0000256" key="14">
    <source>
        <dbReference type="SAM" id="SignalP"/>
    </source>
</evidence>
<evidence type="ECO:0000259" key="15">
    <source>
        <dbReference type="SMART" id="SM01329"/>
    </source>
</evidence>
<dbReference type="Proteomes" id="UP000261660">
    <property type="component" value="Unplaced"/>
</dbReference>
<dbReference type="GO" id="GO:0006102">
    <property type="term" value="P:isocitrate metabolic process"/>
    <property type="evidence" value="ECO:0007669"/>
    <property type="project" value="InterPro"/>
</dbReference>
<dbReference type="Pfam" id="PF00180">
    <property type="entry name" value="Iso_dh"/>
    <property type="match status" value="1"/>
</dbReference>
<dbReference type="GO" id="GO:0006099">
    <property type="term" value="P:tricarboxylic acid cycle"/>
    <property type="evidence" value="ECO:0007669"/>
    <property type="project" value="UniProtKB-KW"/>
</dbReference>
<organism evidence="16 17">
    <name type="scientific">Labrus bergylta</name>
    <name type="common">ballan wrasse</name>
    <dbReference type="NCBI Taxonomy" id="56723"/>
    <lineage>
        <taxon>Eukaryota</taxon>
        <taxon>Metazoa</taxon>
        <taxon>Chordata</taxon>
        <taxon>Craniata</taxon>
        <taxon>Vertebrata</taxon>
        <taxon>Euteleostomi</taxon>
        <taxon>Actinopterygii</taxon>
        <taxon>Neopterygii</taxon>
        <taxon>Teleostei</taxon>
        <taxon>Neoteleostei</taxon>
        <taxon>Acanthomorphata</taxon>
        <taxon>Eupercaria</taxon>
        <taxon>Labriformes</taxon>
        <taxon>Labridae</taxon>
        <taxon>Labrus</taxon>
    </lineage>
</organism>
<dbReference type="GO" id="GO:0005777">
    <property type="term" value="C:peroxisome"/>
    <property type="evidence" value="ECO:0007669"/>
    <property type="project" value="TreeGrafter"/>
</dbReference>
<keyword evidence="11" id="KW-0464">Manganese</keyword>
<dbReference type="InterPro" id="IPR019818">
    <property type="entry name" value="IsoCit/isopropylmalate_DH_CS"/>
</dbReference>
<evidence type="ECO:0000256" key="11">
    <source>
        <dbReference type="ARBA" id="ARBA00023211"/>
    </source>
</evidence>
<evidence type="ECO:0000313" key="17">
    <source>
        <dbReference type="Proteomes" id="UP000261660"/>
    </source>
</evidence>
<keyword evidence="8" id="KW-0460">Magnesium</keyword>
<evidence type="ECO:0000256" key="3">
    <source>
        <dbReference type="ARBA" id="ARBA00007769"/>
    </source>
</evidence>